<comment type="caution">
    <text evidence="6">The sequence shown here is derived from an EMBL/GenBank/DDBJ whole genome shotgun (WGS) entry which is preliminary data.</text>
</comment>
<evidence type="ECO:0000313" key="7">
    <source>
        <dbReference type="Proteomes" id="UP001597102"/>
    </source>
</evidence>
<dbReference type="Pfam" id="PF03466">
    <property type="entry name" value="LysR_substrate"/>
    <property type="match status" value="1"/>
</dbReference>
<dbReference type="Gene3D" id="3.40.190.290">
    <property type="match status" value="1"/>
</dbReference>
<evidence type="ECO:0000313" key="6">
    <source>
        <dbReference type="EMBL" id="MFD0985753.1"/>
    </source>
</evidence>
<reference evidence="7" key="1">
    <citation type="journal article" date="2019" name="Int. J. Syst. Evol. Microbiol.">
        <title>The Global Catalogue of Microorganisms (GCM) 10K type strain sequencing project: providing services to taxonomists for standard genome sequencing and annotation.</title>
        <authorList>
            <consortium name="The Broad Institute Genomics Platform"/>
            <consortium name="The Broad Institute Genome Sequencing Center for Infectious Disease"/>
            <person name="Wu L."/>
            <person name="Ma J."/>
        </authorList>
    </citation>
    <scope>NUCLEOTIDE SEQUENCE [LARGE SCALE GENOMIC DNA]</scope>
    <source>
        <strain evidence="7">CCUG 61697</strain>
    </source>
</reference>
<dbReference type="Gene3D" id="1.10.10.10">
    <property type="entry name" value="Winged helix-like DNA-binding domain superfamily/Winged helix DNA-binding domain"/>
    <property type="match status" value="1"/>
</dbReference>
<dbReference type="RefSeq" id="WP_379084623.1">
    <property type="nucleotide sequence ID" value="NZ_JBHTJO010000001.1"/>
</dbReference>
<organism evidence="6 7">
    <name type="scientific">Methyloligella solikamskensis</name>
    <dbReference type="NCBI Taxonomy" id="1177756"/>
    <lineage>
        <taxon>Bacteria</taxon>
        <taxon>Pseudomonadati</taxon>
        <taxon>Pseudomonadota</taxon>
        <taxon>Alphaproteobacteria</taxon>
        <taxon>Hyphomicrobiales</taxon>
        <taxon>Hyphomicrobiaceae</taxon>
        <taxon>Methyloligella</taxon>
    </lineage>
</organism>
<dbReference type="InterPro" id="IPR036388">
    <property type="entry name" value="WH-like_DNA-bd_sf"/>
</dbReference>
<dbReference type="Pfam" id="PF00126">
    <property type="entry name" value="HTH_1"/>
    <property type="match status" value="1"/>
</dbReference>
<evidence type="ECO:0000259" key="5">
    <source>
        <dbReference type="PROSITE" id="PS50931"/>
    </source>
</evidence>
<gene>
    <name evidence="6" type="ORF">ACFQ2F_01415</name>
</gene>
<evidence type="ECO:0000256" key="1">
    <source>
        <dbReference type="ARBA" id="ARBA00009437"/>
    </source>
</evidence>
<keyword evidence="7" id="KW-1185">Reference proteome</keyword>
<dbReference type="PANTHER" id="PTHR30537">
    <property type="entry name" value="HTH-TYPE TRANSCRIPTIONAL REGULATOR"/>
    <property type="match status" value="1"/>
</dbReference>
<evidence type="ECO:0000256" key="3">
    <source>
        <dbReference type="ARBA" id="ARBA00023125"/>
    </source>
</evidence>
<dbReference type="SUPFAM" id="SSF53850">
    <property type="entry name" value="Periplasmic binding protein-like II"/>
    <property type="match status" value="1"/>
</dbReference>
<protein>
    <submittedName>
        <fullName evidence="6">LysR family transcriptional regulator</fullName>
    </submittedName>
</protein>
<keyword evidence="3" id="KW-0238">DNA-binding</keyword>
<feature type="domain" description="HTH lysR-type" evidence="5">
    <location>
        <begin position="1"/>
        <end position="58"/>
    </location>
</feature>
<evidence type="ECO:0000256" key="4">
    <source>
        <dbReference type="ARBA" id="ARBA00023163"/>
    </source>
</evidence>
<evidence type="ECO:0000256" key="2">
    <source>
        <dbReference type="ARBA" id="ARBA00023015"/>
    </source>
</evidence>
<sequence>MDLLALADFSLVARHGGFGKAARAAHRPKATLSRRVAELEASLDLRLFERGGRALKVTEEGRALFERTHTLLGELEEATAAIASGGQTPRGRLRISAPLLFSQTAMGGLAASFALKYPEVRIEVTTEDRPVDMIEEGYDLVIRVNPAPDESLVGRTFLRDRLVVVAHPDLVRPAEGEAVPAIVRSTNDSSPWRVLGPDGEEDIRIEPVMTLSSLIMVRDAVRAGVGAGRLPVSLVSHDLADGTLAHWGDVAGPEIALWTLYPSRRLLSARVAAFLDHLKQAFPKGTPDELAAHIGR</sequence>
<comment type="similarity">
    <text evidence="1">Belongs to the LysR transcriptional regulatory family.</text>
</comment>
<name>A0ABW3J6A4_9HYPH</name>
<dbReference type="SUPFAM" id="SSF46785">
    <property type="entry name" value="Winged helix' DNA-binding domain"/>
    <property type="match status" value="1"/>
</dbReference>
<dbReference type="InterPro" id="IPR000847">
    <property type="entry name" value="LysR_HTH_N"/>
</dbReference>
<dbReference type="InterPro" id="IPR005119">
    <property type="entry name" value="LysR_subst-bd"/>
</dbReference>
<dbReference type="EMBL" id="JBHTJO010000001">
    <property type="protein sequence ID" value="MFD0985753.1"/>
    <property type="molecule type" value="Genomic_DNA"/>
</dbReference>
<proteinExistence type="inferred from homology"/>
<keyword evidence="4" id="KW-0804">Transcription</keyword>
<dbReference type="CDD" id="cd08422">
    <property type="entry name" value="PBP2_CrgA_like"/>
    <property type="match status" value="1"/>
</dbReference>
<accession>A0ABW3J6A4</accession>
<dbReference type="Proteomes" id="UP001597102">
    <property type="component" value="Unassembled WGS sequence"/>
</dbReference>
<dbReference type="PROSITE" id="PS50931">
    <property type="entry name" value="HTH_LYSR"/>
    <property type="match status" value="1"/>
</dbReference>
<keyword evidence="2" id="KW-0805">Transcription regulation</keyword>
<dbReference type="PANTHER" id="PTHR30537:SF31">
    <property type="entry name" value="TRANSCRIPTIONAL REGULATOR, LYSR FAMILY"/>
    <property type="match status" value="1"/>
</dbReference>
<dbReference type="InterPro" id="IPR036390">
    <property type="entry name" value="WH_DNA-bd_sf"/>
</dbReference>
<dbReference type="InterPro" id="IPR058163">
    <property type="entry name" value="LysR-type_TF_proteobact-type"/>
</dbReference>